<protein>
    <submittedName>
        <fullName evidence="1">Uncharacterized protein</fullName>
    </submittedName>
</protein>
<keyword evidence="2" id="KW-1185">Reference proteome</keyword>
<accession>A0AAD7V5W8</accession>
<dbReference type="GeneID" id="83211603"/>
<evidence type="ECO:0000313" key="1">
    <source>
        <dbReference type="EMBL" id="KAJ8659964.1"/>
    </source>
</evidence>
<sequence length="205" mass="22908">MKRGCYWLRVPFGDKLPCPFLYQQKLKQILPGIMGILFVAKLSGLIHCRQEKHKATNRPISLTAAFDRPSSSSSWSTCDTLMLPEFGRPSPSFMRTMQTLLEDPTTDSCPDPGIVPSYQGVDDVDTLVLVCTHGKLVDEFRMMVLEEKKLLTSKGGKVEAWGISPLEVLEEVIMLMACHVARIVKELWRGAVTPSICIIVEAEII</sequence>
<proteinExistence type="predicted"/>
<dbReference type="EMBL" id="JARTCD010000015">
    <property type="protein sequence ID" value="KAJ8659964.1"/>
    <property type="molecule type" value="Genomic_DNA"/>
</dbReference>
<gene>
    <name evidence="1" type="ORF">O0I10_004190</name>
</gene>
<organism evidence="1 2">
    <name type="scientific">Lichtheimia ornata</name>
    <dbReference type="NCBI Taxonomy" id="688661"/>
    <lineage>
        <taxon>Eukaryota</taxon>
        <taxon>Fungi</taxon>
        <taxon>Fungi incertae sedis</taxon>
        <taxon>Mucoromycota</taxon>
        <taxon>Mucoromycotina</taxon>
        <taxon>Mucoromycetes</taxon>
        <taxon>Mucorales</taxon>
        <taxon>Lichtheimiaceae</taxon>
        <taxon>Lichtheimia</taxon>
    </lineage>
</organism>
<reference evidence="1 2" key="1">
    <citation type="submission" date="2023-03" db="EMBL/GenBank/DDBJ databases">
        <title>Genome sequence of Lichtheimia ornata CBS 291.66.</title>
        <authorList>
            <person name="Mohabir J.T."/>
            <person name="Shea T.P."/>
            <person name="Kurbessoian T."/>
            <person name="Berby B."/>
            <person name="Fontaine J."/>
            <person name="Livny J."/>
            <person name="Gnirke A."/>
            <person name="Stajich J.E."/>
            <person name="Cuomo C.A."/>
        </authorList>
    </citation>
    <scope>NUCLEOTIDE SEQUENCE [LARGE SCALE GENOMIC DNA]</scope>
    <source>
        <strain evidence="1">CBS 291.66</strain>
    </source>
</reference>
<comment type="caution">
    <text evidence="1">The sequence shown here is derived from an EMBL/GenBank/DDBJ whole genome shotgun (WGS) entry which is preliminary data.</text>
</comment>
<evidence type="ECO:0000313" key="2">
    <source>
        <dbReference type="Proteomes" id="UP001234581"/>
    </source>
</evidence>
<dbReference type="Proteomes" id="UP001234581">
    <property type="component" value="Unassembled WGS sequence"/>
</dbReference>
<dbReference type="AlphaFoldDB" id="A0AAD7V5W8"/>
<name>A0AAD7V5W8_9FUNG</name>
<dbReference type="RefSeq" id="XP_058344877.1">
    <property type="nucleotide sequence ID" value="XM_058484252.1"/>
</dbReference>